<dbReference type="Gene3D" id="3.40.50.300">
    <property type="entry name" value="P-loop containing nucleotide triphosphate hydrolases"/>
    <property type="match status" value="1"/>
</dbReference>
<comment type="caution">
    <text evidence="1">The sequence shown here is derived from an EMBL/GenBank/DDBJ whole genome shotgun (WGS) entry which is preliminary data.</text>
</comment>
<dbReference type="Pfam" id="PF13671">
    <property type="entry name" value="AAA_33"/>
    <property type="match status" value="1"/>
</dbReference>
<name>A0ABW0ARF3_9ACTN</name>
<dbReference type="RefSeq" id="WP_344485443.1">
    <property type="nucleotide sequence ID" value="NZ_BAAASB010000029.1"/>
</dbReference>
<dbReference type="EMBL" id="JBHSKP010000033">
    <property type="protein sequence ID" value="MFC5156364.1"/>
    <property type="molecule type" value="Genomic_DNA"/>
</dbReference>
<evidence type="ECO:0000313" key="2">
    <source>
        <dbReference type="Proteomes" id="UP001596160"/>
    </source>
</evidence>
<organism evidence="1 2">
    <name type="scientific">Streptomyces amakusaensis</name>
    <dbReference type="NCBI Taxonomy" id="67271"/>
    <lineage>
        <taxon>Bacteria</taxon>
        <taxon>Bacillati</taxon>
        <taxon>Actinomycetota</taxon>
        <taxon>Actinomycetes</taxon>
        <taxon>Kitasatosporales</taxon>
        <taxon>Streptomycetaceae</taxon>
        <taxon>Streptomyces</taxon>
    </lineage>
</organism>
<dbReference type="Proteomes" id="UP001596160">
    <property type="component" value="Unassembled WGS sequence"/>
</dbReference>
<sequence length="292" mass="31151">MNPHTATASALARLRLPEPALYVLIGAAGAGKTAVTAAFPAEWRLSLDDCRARVSGCAGDQGSTPAALAVFHAVLAGRLARRLPTVVDATSTHHAHRIALVDRARTHKVPAVALVVRTPLTVCQDRQQGRPPARQVPADVIAHQHQNIPSPETLRQEGFAQVHDVTGLDLLRMLLERTSAANTPAGDLRAEFRAAFGDDLAAAVSPHPAPGHLLLAVAGRELLLRQQDDGDPFDHGWEARLPESCPDCGDRALWTRVTGPADLLSVHLGGDPDEARCDTCETALLPLHRMEA</sequence>
<dbReference type="InterPro" id="IPR027417">
    <property type="entry name" value="P-loop_NTPase"/>
</dbReference>
<accession>A0ABW0ARF3</accession>
<reference evidence="2" key="1">
    <citation type="journal article" date="2019" name="Int. J. Syst. Evol. Microbiol.">
        <title>The Global Catalogue of Microorganisms (GCM) 10K type strain sequencing project: providing services to taxonomists for standard genome sequencing and annotation.</title>
        <authorList>
            <consortium name="The Broad Institute Genomics Platform"/>
            <consortium name="The Broad Institute Genome Sequencing Center for Infectious Disease"/>
            <person name="Wu L."/>
            <person name="Ma J."/>
        </authorList>
    </citation>
    <scope>NUCLEOTIDE SEQUENCE [LARGE SCALE GENOMIC DNA]</scope>
    <source>
        <strain evidence="2">PCU 266</strain>
    </source>
</reference>
<proteinExistence type="predicted"/>
<evidence type="ECO:0000313" key="1">
    <source>
        <dbReference type="EMBL" id="MFC5156364.1"/>
    </source>
</evidence>
<gene>
    <name evidence="1" type="ORF">ACFPRH_32095</name>
</gene>
<dbReference type="SUPFAM" id="SSF52540">
    <property type="entry name" value="P-loop containing nucleoside triphosphate hydrolases"/>
    <property type="match status" value="1"/>
</dbReference>
<keyword evidence="2" id="KW-1185">Reference proteome</keyword>
<protein>
    <submittedName>
        <fullName evidence="1">AAA family ATPase</fullName>
    </submittedName>
</protein>